<evidence type="ECO:0000313" key="3">
    <source>
        <dbReference type="Proteomes" id="UP000004217"/>
    </source>
</evidence>
<sequence length="45" mass="4561">MGAEHGGTDPLMAAITGEPLSPEDRADAAFTAEHRAAAADVAVLR</sequence>
<name>G2GKH8_9ACTN</name>
<comment type="caution">
    <text evidence="2">The sequence shown here is derived from an EMBL/GenBank/DDBJ whole genome shotgun (WGS) entry which is preliminary data.</text>
</comment>
<dbReference type="EMBL" id="AGBF01000175">
    <property type="protein sequence ID" value="EGX56000.1"/>
    <property type="molecule type" value="Genomic_DNA"/>
</dbReference>
<dbReference type="Proteomes" id="UP000004217">
    <property type="component" value="Unassembled WGS sequence"/>
</dbReference>
<proteinExistence type="predicted"/>
<keyword evidence="3" id="KW-1185">Reference proteome</keyword>
<reference evidence="2 3" key="1">
    <citation type="submission" date="2011-08" db="EMBL/GenBank/DDBJ databases">
        <authorList>
            <person name="Lin Y."/>
            <person name="Hao X."/>
            <person name="Johnstone L."/>
            <person name="Miller S.J."/>
            <person name="Wei G."/>
            <person name="Rensing C."/>
        </authorList>
    </citation>
    <scope>NUCLEOTIDE SEQUENCE [LARGE SCALE GENOMIC DNA]</scope>
    <source>
        <strain evidence="2 3">K42</strain>
    </source>
</reference>
<organism evidence="2 3">
    <name type="scientific">Streptomyces zinciresistens K42</name>
    <dbReference type="NCBI Taxonomy" id="700597"/>
    <lineage>
        <taxon>Bacteria</taxon>
        <taxon>Bacillati</taxon>
        <taxon>Actinomycetota</taxon>
        <taxon>Actinomycetes</taxon>
        <taxon>Kitasatosporales</taxon>
        <taxon>Streptomycetaceae</taxon>
        <taxon>Streptomyces</taxon>
    </lineage>
</organism>
<accession>G2GKH8</accession>
<feature type="non-terminal residue" evidence="2">
    <location>
        <position position="45"/>
    </location>
</feature>
<feature type="region of interest" description="Disordered" evidence="1">
    <location>
        <begin position="1"/>
        <end position="24"/>
    </location>
</feature>
<protein>
    <submittedName>
        <fullName evidence="2">Uncharacterized protein</fullName>
    </submittedName>
</protein>
<gene>
    <name evidence="2" type="ORF">SZN_30107</name>
</gene>
<dbReference type="AlphaFoldDB" id="G2GKH8"/>
<evidence type="ECO:0000256" key="1">
    <source>
        <dbReference type="SAM" id="MobiDB-lite"/>
    </source>
</evidence>
<evidence type="ECO:0000313" key="2">
    <source>
        <dbReference type="EMBL" id="EGX56000.1"/>
    </source>
</evidence>